<dbReference type="RefSeq" id="XP_012338705.1">
    <property type="nucleotide sequence ID" value="XM_012483282.1"/>
</dbReference>
<protein>
    <submittedName>
        <fullName evidence="2">Uncharacterized protein</fullName>
    </submittedName>
</protein>
<accession>A0A0D9QCG1</accession>
<evidence type="ECO:0000313" key="2">
    <source>
        <dbReference type="EMBL" id="KJP84688.1"/>
    </source>
</evidence>
<proteinExistence type="predicted"/>
<feature type="compositionally biased region" description="Basic and acidic residues" evidence="1">
    <location>
        <begin position="1"/>
        <end position="27"/>
    </location>
</feature>
<feature type="compositionally biased region" description="Low complexity" evidence="1">
    <location>
        <begin position="195"/>
        <end position="208"/>
    </location>
</feature>
<feature type="compositionally biased region" description="Low complexity" evidence="1">
    <location>
        <begin position="67"/>
        <end position="76"/>
    </location>
</feature>
<dbReference type="VEuPathDB" id="PlasmoDB:AK88_05680"/>
<feature type="non-terminal residue" evidence="2">
    <location>
        <position position="1"/>
    </location>
</feature>
<dbReference type="AlphaFoldDB" id="A0A0D9QCG1"/>
<name>A0A0D9QCG1_PLAFR</name>
<keyword evidence="3" id="KW-1185">Reference proteome</keyword>
<reference evidence="2 3" key="1">
    <citation type="submission" date="2014-03" db="EMBL/GenBank/DDBJ databases">
        <title>The Genome Sequence of Plasmodium fragile nilgiri.</title>
        <authorList>
            <consortium name="The Broad Institute Genomics Platform"/>
            <consortium name="The Broad Institute Genome Sequencing Center for Infectious Disease"/>
            <person name="Neafsey D."/>
            <person name="Duraisingh M."/>
            <person name="Young S.K."/>
            <person name="Zeng Q."/>
            <person name="Gargeya S."/>
            <person name="Abouelleil A."/>
            <person name="Alvarado L."/>
            <person name="Chapman S.B."/>
            <person name="Gainer-Dewar J."/>
            <person name="Goldberg J."/>
            <person name="Griggs A."/>
            <person name="Gujja S."/>
            <person name="Hansen M."/>
            <person name="Howarth C."/>
            <person name="Imamovic A."/>
            <person name="Larimer J."/>
            <person name="Pearson M."/>
            <person name="Poon T.W."/>
            <person name="Priest M."/>
            <person name="Roberts A."/>
            <person name="Saif S."/>
            <person name="Shea T."/>
            <person name="Sykes S."/>
            <person name="Wortman J."/>
            <person name="Nusbaum C."/>
            <person name="Birren B."/>
        </authorList>
    </citation>
    <scope>NUCLEOTIDE SEQUENCE [LARGE SCALE GENOMIC DNA]</scope>
    <source>
        <strain evidence="3">nilgiri</strain>
    </source>
</reference>
<feature type="compositionally biased region" description="Pro residues" evidence="1">
    <location>
        <begin position="57"/>
        <end position="66"/>
    </location>
</feature>
<feature type="non-terminal residue" evidence="2">
    <location>
        <position position="266"/>
    </location>
</feature>
<feature type="region of interest" description="Disordered" evidence="1">
    <location>
        <begin position="1"/>
        <end position="266"/>
    </location>
</feature>
<sequence>QDKSKDKEKDKAAEGSHGDNTEEKEPESAVQTSPPTTGGIGGGGLGRAETPQDVAPPVLPQPPVEKPGPTTSTGPGASNGPGPGQQPPPPLAPGPGSSGTVYQNTGSTSGTPEDDITQTPPSGKCTNTAGHASTDKDGNVGSVQITFSSNIPSSECSDKKPKAKDVETSEDKSASGPPAEPAAAGGSEPQPPPTTTTTGTETTSNATPGAGNTVPAVDGGGNDDHPPLNPPKPKPNPNPNQPGSSGDHGSASTQAEGTEPGAAGGE</sequence>
<feature type="compositionally biased region" description="Polar residues" evidence="1">
    <location>
        <begin position="101"/>
        <end position="131"/>
    </location>
</feature>
<dbReference type="Proteomes" id="UP000054561">
    <property type="component" value="Unassembled WGS sequence"/>
</dbReference>
<evidence type="ECO:0000313" key="3">
    <source>
        <dbReference type="Proteomes" id="UP000054561"/>
    </source>
</evidence>
<organism evidence="2 3">
    <name type="scientific">Plasmodium fragile</name>
    <dbReference type="NCBI Taxonomy" id="5857"/>
    <lineage>
        <taxon>Eukaryota</taxon>
        <taxon>Sar</taxon>
        <taxon>Alveolata</taxon>
        <taxon>Apicomplexa</taxon>
        <taxon>Aconoidasida</taxon>
        <taxon>Haemosporida</taxon>
        <taxon>Plasmodiidae</taxon>
        <taxon>Plasmodium</taxon>
        <taxon>Plasmodium (Plasmodium)</taxon>
    </lineage>
</organism>
<feature type="compositionally biased region" description="Pro residues" evidence="1">
    <location>
        <begin position="227"/>
        <end position="240"/>
    </location>
</feature>
<feature type="compositionally biased region" description="Polar residues" evidence="1">
    <location>
        <begin position="141"/>
        <end position="155"/>
    </location>
</feature>
<feature type="compositionally biased region" description="Low complexity" evidence="1">
    <location>
        <begin position="255"/>
        <end position="266"/>
    </location>
</feature>
<gene>
    <name evidence="2" type="ORF">AK88_05680</name>
</gene>
<evidence type="ECO:0000256" key="1">
    <source>
        <dbReference type="SAM" id="MobiDB-lite"/>
    </source>
</evidence>
<dbReference type="EMBL" id="KQ030460">
    <property type="protein sequence ID" value="KJP84688.1"/>
    <property type="molecule type" value="Genomic_DNA"/>
</dbReference>
<feature type="compositionally biased region" description="Basic and acidic residues" evidence="1">
    <location>
        <begin position="156"/>
        <end position="173"/>
    </location>
</feature>
<feature type="compositionally biased region" description="Pro residues" evidence="1">
    <location>
        <begin position="84"/>
        <end position="93"/>
    </location>
</feature>
<feature type="compositionally biased region" description="Low complexity" evidence="1">
    <location>
        <begin position="174"/>
        <end position="188"/>
    </location>
</feature>
<dbReference type="GeneID" id="24270994"/>